<dbReference type="EMBL" id="KV425906">
    <property type="protein sequence ID" value="KZV99781.1"/>
    <property type="molecule type" value="Genomic_DNA"/>
</dbReference>
<feature type="signal peptide" evidence="1">
    <location>
        <begin position="1"/>
        <end position="21"/>
    </location>
</feature>
<proteinExistence type="predicted"/>
<dbReference type="InParanoid" id="A0A165MUK8"/>
<reference evidence="2 3" key="1">
    <citation type="journal article" date="2016" name="Mol. Biol. Evol.">
        <title>Comparative Genomics of Early-Diverging Mushroom-Forming Fungi Provides Insights into the Origins of Lignocellulose Decay Capabilities.</title>
        <authorList>
            <person name="Nagy L.G."/>
            <person name="Riley R."/>
            <person name="Tritt A."/>
            <person name="Adam C."/>
            <person name="Daum C."/>
            <person name="Floudas D."/>
            <person name="Sun H."/>
            <person name="Yadav J.S."/>
            <person name="Pangilinan J."/>
            <person name="Larsson K.H."/>
            <person name="Matsuura K."/>
            <person name="Barry K."/>
            <person name="Labutti K."/>
            <person name="Kuo R."/>
            <person name="Ohm R.A."/>
            <person name="Bhattacharya S.S."/>
            <person name="Shirouzu T."/>
            <person name="Yoshinaga Y."/>
            <person name="Martin F.M."/>
            <person name="Grigoriev I.V."/>
            <person name="Hibbett D.S."/>
        </authorList>
    </citation>
    <scope>NUCLEOTIDE SEQUENCE [LARGE SCALE GENOMIC DNA]</scope>
    <source>
        <strain evidence="2 3">HHB12029</strain>
    </source>
</reference>
<gene>
    <name evidence="2" type="ORF">EXIGLDRAFT_723861</name>
</gene>
<evidence type="ECO:0000313" key="3">
    <source>
        <dbReference type="Proteomes" id="UP000077266"/>
    </source>
</evidence>
<evidence type="ECO:0000313" key="2">
    <source>
        <dbReference type="EMBL" id="KZV99781.1"/>
    </source>
</evidence>
<keyword evidence="3" id="KW-1185">Reference proteome</keyword>
<dbReference type="AlphaFoldDB" id="A0A165MUK8"/>
<dbReference type="Proteomes" id="UP000077266">
    <property type="component" value="Unassembled WGS sequence"/>
</dbReference>
<keyword evidence="1" id="KW-0732">Signal</keyword>
<feature type="chain" id="PRO_5007862764" evidence="1">
    <location>
        <begin position="22"/>
        <end position="79"/>
    </location>
</feature>
<accession>A0A165MUK8</accession>
<protein>
    <submittedName>
        <fullName evidence="2">Uncharacterized protein</fullName>
    </submittedName>
</protein>
<sequence>MRLNLFTTAALLLTAASVVTGQACTTAQQCGFCSCNGTPRCVGGQCNFSTCDRPGRMCLKHVSPTSESSEWTSDTRVSQ</sequence>
<dbReference type="PROSITE" id="PS51257">
    <property type="entry name" value="PROKAR_LIPOPROTEIN"/>
    <property type="match status" value="1"/>
</dbReference>
<evidence type="ECO:0000256" key="1">
    <source>
        <dbReference type="SAM" id="SignalP"/>
    </source>
</evidence>
<organism evidence="2 3">
    <name type="scientific">Exidia glandulosa HHB12029</name>
    <dbReference type="NCBI Taxonomy" id="1314781"/>
    <lineage>
        <taxon>Eukaryota</taxon>
        <taxon>Fungi</taxon>
        <taxon>Dikarya</taxon>
        <taxon>Basidiomycota</taxon>
        <taxon>Agaricomycotina</taxon>
        <taxon>Agaricomycetes</taxon>
        <taxon>Auriculariales</taxon>
        <taxon>Exidiaceae</taxon>
        <taxon>Exidia</taxon>
    </lineage>
</organism>
<name>A0A165MUK8_EXIGL</name>